<gene>
    <name evidence="3" type="ORF">ENI96_01465</name>
</gene>
<protein>
    <submittedName>
        <fullName evidence="3">Uncharacterized protein</fullName>
    </submittedName>
</protein>
<evidence type="ECO:0000259" key="2">
    <source>
        <dbReference type="Pfam" id="PF21740"/>
    </source>
</evidence>
<dbReference type="AlphaFoldDB" id="A0A831RH06"/>
<dbReference type="InterPro" id="IPR049200">
    <property type="entry name" value="DUF6866_C"/>
</dbReference>
<evidence type="ECO:0000259" key="1">
    <source>
        <dbReference type="Pfam" id="PF21739"/>
    </source>
</evidence>
<feature type="domain" description="DUF6866" evidence="1">
    <location>
        <begin position="8"/>
        <end position="159"/>
    </location>
</feature>
<dbReference type="InterPro" id="IPR054640">
    <property type="entry name" value="Sfum_1244-like"/>
</dbReference>
<dbReference type="NCBIfam" id="NF045620">
    <property type="entry name" value="Sfum_1244_fam"/>
    <property type="match status" value="1"/>
</dbReference>
<accession>A0A831RH06</accession>
<dbReference type="Proteomes" id="UP000886251">
    <property type="component" value="Unassembled WGS sequence"/>
</dbReference>
<organism evidence="3">
    <name type="scientific">Sedimenticola thiotaurini</name>
    <dbReference type="NCBI Taxonomy" id="1543721"/>
    <lineage>
        <taxon>Bacteria</taxon>
        <taxon>Pseudomonadati</taxon>
        <taxon>Pseudomonadota</taxon>
        <taxon>Gammaproteobacteria</taxon>
        <taxon>Chromatiales</taxon>
        <taxon>Sedimenticolaceae</taxon>
        <taxon>Sedimenticola</taxon>
    </lineage>
</organism>
<evidence type="ECO:0000313" key="3">
    <source>
        <dbReference type="EMBL" id="HEB95082.1"/>
    </source>
</evidence>
<name>A0A831RH06_9GAMM</name>
<dbReference type="Pfam" id="PF21739">
    <property type="entry name" value="DUF6866_N"/>
    <property type="match status" value="1"/>
</dbReference>
<proteinExistence type="predicted"/>
<dbReference type="InterPro" id="IPR049199">
    <property type="entry name" value="DUF6866_N"/>
</dbReference>
<dbReference type="EMBL" id="DRKP01000016">
    <property type="protein sequence ID" value="HEB95082.1"/>
    <property type="molecule type" value="Genomic_DNA"/>
</dbReference>
<sequence length="351" mass="40259">MPQSTESITRQVQHNCHVADARHAKEYGLCTYLMKMREYYRWEQGLGFDAPLAMDEVGEWLTRREQLWSGLGASAFQSLEIDGHHYDPFDVAAINDRLLPRRLVYSGGLGSAGRPHFFLAELERLERAEGQVRVVSGRELARDLASPAAMMCEPYLFVRRESLRRLLWEKLESWRWRRPDNALGRAFACYDFDRRLAASLERMTDAEMELVLLHERGEHEAGRRLGAGWNDMLVALAGTAAELMARAVRDHLADCIETLPALARMESPPSIHFYVGNLAGMRRELFPALQQGYDRWLEDADPSFLESLAREGRAHWRRVGEEMLMLFRERGAEAGGVIGRRLAEWRFGAPR</sequence>
<reference evidence="3" key="1">
    <citation type="journal article" date="2020" name="mSystems">
        <title>Genome- and Community-Level Interaction Insights into Carbon Utilization and Element Cycling Functions of Hydrothermarchaeota in Hydrothermal Sediment.</title>
        <authorList>
            <person name="Zhou Z."/>
            <person name="Liu Y."/>
            <person name="Xu W."/>
            <person name="Pan J."/>
            <person name="Luo Z.H."/>
            <person name="Li M."/>
        </authorList>
    </citation>
    <scope>NUCLEOTIDE SEQUENCE [LARGE SCALE GENOMIC DNA]</scope>
    <source>
        <strain evidence="3">HyVt-443</strain>
    </source>
</reference>
<dbReference type="Pfam" id="PF21740">
    <property type="entry name" value="DUF6866_C"/>
    <property type="match status" value="1"/>
</dbReference>
<feature type="domain" description="DUF6866" evidence="2">
    <location>
        <begin position="164"/>
        <end position="340"/>
    </location>
</feature>
<comment type="caution">
    <text evidence="3">The sequence shown here is derived from an EMBL/GenBank/DDBJ whole genome shotgun (WGS) entry which is preliminary data.</text>
</comment>